<dbReference type="PANTHER" id="PTHR46684">
    <property type="entry name" value="TRANSCRIPTION FACTOR FAMA"/>
    <property type="match status" value="1"/>
</dbReference>
<dbReference type="GO" id="GO:0005634">
    <property type="term" value="C:nucleus"/>
    <property type="evidence" value="ECO:0007669"/>
    <property type="project" value="UniProtKB-SubCell"/>
</dbReference>
<keyword evidence="9" id="KW-1185">Reference proteome</keyword>
<keyword evidence="5" id="KW-0539">Nucleus</keyword>
<dbReference type="SMART" id="SM00353">
    <property type="entry name" value="HLH"/>
    <property type="match status" value="2"/>
</dbReference>
<dbReference type="GO" id="GO:0003677">
    <property type="term" value="F:DNA binding"/>
    <property type="evidence" value="ECO:0007669"/>
    <property type="project" value="UniProtKB-KW"/>
</dbReference>
<dbReference type="InterPro" id="IPR054502">
    <property type="entry name" value="bHLH-TF_ACT-like_plant"/>
</dbReference>
<evidence type="ECO:0000256" key="3">
    <source>
        <dbReference type="ARBA" id="ARBA00023125"/>
    </source>
</evidence>
<evidence type="ECO:0000313" key="9">
    <source>
        <dbReference type="Proteomes" id="UP000237347"/>
    </source>
</evidence>
<feature type="region of interest" description="Disordered" evidence="6">
    <location>
        <begin position="152"/>
        <end position="205"/>
    </location>
</feature>
<feature type="compositionally biased region" description="Polar residues" evidence="6">
    <location>
        <begin position="529"/>
        <end position="541"/>
    </location>
</feature>
<evidence type="ECO:0000256" key="2">
    <source>
        <dbReference type="ARBA" id="ARBA00023015"/>
    </source>
</evidence>
<evidence type="ECO:0000256" key="6">
    <source>
        <dbReference type="SAM" id="MobiDB-lite"/>
    </source>
</evidence>
<dbReference type="SUPFAM" id="SSF47459">
    <property type="entry name" value="HLH, helix-loop-helix DNA-binding domain"/>
    <property type="match status" value="2"/>
</dbReference>
<comment type="caution">
    <text evidence="8">The sequence shown here is derived from an EMBL/GenBank/DDBJ whole genome shotgun (WGS) entry which is preliminary data.</text>
</comment>
<feature type="compositionally biased region" description="Polar residues" evidence="6">
    <location>
        <begin position="499"/>
        <end position="509"/>
    </location>
</feature>
<dbReference type="Proteomes" id="UP000237347">
    <property type="component" value="Unassembled WGS sequence"/>
</dbReference>
<dbReference type="PANTHER" id="PTHR46684:SF16">
    <property type="entry name" value="TRANSCRIPTION FACTOR BHLH67-LIKE ISOFORM X2"/>
    <property type="match status" value="1"/>
</dbReference>
<organism evidence="8 9">
    <name type="scientific">Quercus suber</name>
    <name type="common">Cork oak</name>
    <dbReference type="NCBI Taxonomy" id="58331"/>
    <lineage>
        <taxon>Eukaryota</taxon>
        <taxon>Viridiplantae</taxon>
        <taxon>Streptophyta</taxon>
        <taxon>Embryophyta</taxon>
        <taxon>Tracheophyta</taxon>
        <taxon>Spermatophyta</taxon>
        <taxon>Magnoliopsida</taxon>
        <taxon>eudicotyledons</taxon>
        <taxon>Gunneridae</taxon>
        <taxon>Pentapetalae</taxon>
        <taxon>rosids</taxon>
        <taxon>fabids</taxon>
        <taxon>Fagales</taxon>
        <taxon>Fagaceae</taxon>
        <taxon>Quercus</taxon>
    </lineage>
</organism>
<comment type="subcellular location">
    <subcellularLocation>
        <location evidence="1">Nucleus</location>
    </subcellularLocation>
</comment>
<dbReference type="PROSITE" id="PS50888">
    <property type="entry name" value="BHLH"/>
    <property type="match status" value="2"/>
</dbReference>
<evidence type="ECO:0000313" key="8">
    <source>
        <dbReference type="EMBL" id="KAK7837299.1"/>
    </source>
</evidence>
<feature type="compositionally biased region" description="Basic residues" evidence="6">
    <location>
        <begin position="187"/>
        <end position="197"/>
    </location>
</feature>
<dbReference type="Pfam" id="PF22754">
    <property type="entry name" value="bHLH-TF_ACT-like_plant"/>
    <property type="match status" value="1"/>
</dbReference>
<evidence type="ECO:0000256" key="1">
    <source>
        <dbReference type="ARBA" id="ARBA00004123"/>
    </source>
</evidence>
<dbReference type="GO" id="GO:0010052">
    <property type="term" value="P:guard cell differentiation"/>
    <property type="evidence" value="ECO:0007669"/>
    <property type="project" value="InterPro"/>
</dbReference>
<name>A0AAW0KFQ1_QUESU</name>
<evidence type="ECO:0000256" key="4">
    <source>
        <dbReference type="ARBA" id="ARBA00023163"/>
    </source>
</evidence>
<dbReference type="GO" id="GO:0046983">
    <property type="term" value="F:protein dimerization activity"/>
    <property type="evidence" value="ECO:0007669"/>
    <property type="project" value="InterPro"/>
</dbReference>
<feature type="compositionally biased region" description="Basic residues" evidence="6">
    <location>
        <begin position="549"/>
        <end position="559"/>
    </location>
</feature>
<sequence length="762" mass="86886">MERLQGPMNPCFFGDHSDLGCLEQEFVTTESLKIEEEAAHFSNSMLEDKMPFLQMLQSVGSPHFLPFKEPSFQTLLRLQHLKKPCEVYTYFPEMETQIQALELESCVTNDIVELHSPMKSETMHIQHPHSASYLEATVSSECNQEKPNSAEKHCIESNSGSPPPWANPQSWPKHTQFSKSLPIVTRERKKRKRARPTKNKEEVENQRMTHIAVERNRRRQMNDHLNVLRIEAFFVLFKIKGDQASIIGGAIDFVKELEQLLHSLEAQKRMRKNKEGNESSTVVPSDGFFILPQCRIGSDEGNCGEEVKAENKSEVAEIEVTVIQTHVNLKIHSQRRPGQLLKAIVALEDLRLTVLHLNITSSESSVLYSFNLKFFGDHSDLGCLEQEFVTTESLKIEEEAAHFSNSMLEDKMPFLQMLQSVGSPHFLPFKEPSFQTLLRLQHLKKPCEVYTYFPEMETQIQALELESCVTNDIVELHSPMKSETMHIQHPHSASYLEATVSSECNQEKPNSAEKHCIESNSGSPPPWANPQSWPKHTQFSKSLPIVTRERKKRKRARPTKNKEEVENQRMTHIAVERNRRRQMNDHLNVLRIEAFFVLFKIKGDQASIIGGAIDFVKELEQLLHSLEAQKRMRKNKEGNESSTVVPSDGFFILPQCRIGSDEGNCGEEVKAENKSEVAEIEVTVIQTHVNLKIHSQRRPGQLLKAIVALEDLRLTVLHLNITSSESSVLYSFNLKMEDECKLGSADEIASKVHQIFSLINGS</sequence>
<dbReference type="AlphaFoldDB" id="A0AAW0KFQ1"/>
<dbReference type="GO" id="GO:0045893">
    <property type="term" value="P:positive regulation of DNA-templated transcription"/>
    <property type="evidence" value="ECO:0007669"/>
    <property type="project" value="TreeGrafter"/>
</dbReference>
<feature type="domain" description="BHLH" evidence="7">
    <location>
        <begin position="205"/>
        <end position="257"/>
    </location>
</feature>
<protein>
    <submittedName>
        <fullName evidence="8">Transcription factor bhlh70</fullName>
    </submittedName>
</protein>
<dbReference type="Pfam" id="PF00010">
    <property type="entry name" value="HLH"/>
    <property type="match status" value="2"/>
</dbReference>
<dbReference type="Gene3D" id="4.10.280.10">
    <property type="entry name" value="Helix-loop-helix DNA-binding domain"/>
    <property type="match status" value="2"/>
</dbReference>
<evidence type="ECO:0000256" key="5">
    <source>
        <dbReference type="ARBA" id="ARBA00023242"/>
    </source>
</evidence>
<gene>
    <name evidence="8" type="primary">BHLH70</name>
    <name evidence="8" type="ORF">CFP56_021394</name>
</gene>
<feature type="domain" description="BHLH" evidence="7">
    <location>
        <begin position="567"/>
        <end position="619"/>
    </location>
</feature>
<dbReference type="InterPro" id="IPR011598">
    <property type="entry name" value="bHLH_dom"/>
</dbReference>
<keyword evidence="3" id="KW-0238">DNA-binding</keyword>
<accession>A0AAW0KFQ1</accession>
<dbReference type="InterPro" id="IPR044283">
    <property type="entry name" value="FAMA/SPEECHLESS/MUTE-like"/>
</dbReference>
<dbReference type="InterPro" id="IPR036638">
    <property type="entry name" value="HLH_DNA-bd_sf"/>
</dbReference>
<keyword evidence="2" id="KW-0805">Transcription regulation</keyword>
<dbReference type="EMBL" id="PKMF04000332">
    <property type="protein sequence ID" value="KAK7837299.1"/>
    <property type="molecule type" value="Genomic_DNA"/>
</dbReference>
<dbReference type="GO" id="GO:0003700">
    <property type="term" value="F:DNA-binding transcription factor activity"/>
    <property type="evidence" value="ECO:0007669"/>
    <property type="project" value="InterPro"/>
</dbReference>
<reference evidence="8 9" key="1">
    <citation type="journal article" date="2018" name="Sci. Data">
        <title>The draft genome sequence of cork oak.</title>
        <authorList>
            <person name="Ramos A.M."/>
            <person name="Usie A."/>
            <person name="Barbosa P."/>
            <person name="Barros P.M."/>
            <person name="Capote T."/>
            <person name="Chaves I."/>
            <person name="Simoes F."/>
            <person name="Abreu I."/>
            <person name="Carrasquinho I."/>
            <person name="Faro C."/>
            <person name="Guimaraes J.B."/>
            <person name="Mendonca D."/>
            <person name="Nobrega F."/>
            <person name="Rodrigues L."/>
            <person name="Saibo N.J.M."/>
            <person name="Varela M.C."/>
            <person name="Egas C."/>
            <person name="Matos J."/>
            <person name="Miguel C.M."/>
            <person name="Oliveira M.M."/>
            <person name="Ricardo C.P."/>
            <person name="Goncalves S."/>
        </authorList>
    </citation>
    <scope>NUCLEOTIDE SEQUENCE [LARGE SCALE GENOMIC DNA]</scope>
    <source>
        <strain evidence="9">cv. HL8</strain>
    </source>
</reference>
<keyword evidence="4" id="KW-0804">Transcription</keyword>
<feature type="region of interest" description="Disordered" evidence="6">
    <location>
        <begin position="499"/>
        <end position="567"/>
    </location>
</feature>
<feature type="compositionally biased region" description="Polar residues" evidence="6">
    <location>
        <begin position="167"/>
        <end position="179"/>
    </location>
</feature>
<proteinExistence type="predicted"/>
<evidence type="ECO:0000259" key="7">
    <source>
        <dbReference type="PROSITE" id="PS50888"/>
    </source>
</evidence>